<dbReference type="AlphaFoldDB" id="A0A918KIX7"/>
<sequence>MLNGKKRYIMMAVVCAELASLPAAAQIVNRVVFDVRPIVTAVEIPTSEPGLSRFLVASNSGFGVEAKGVIGDVDISVHRSGTISGAARFGEAAQIPGGQSVCSQTTGFPSPIYIADKKTAAREGTPVEQAVVFEFRYAPEARPDFDFKAGVDSVSAPASCIEGTS</sequence>
<name>A0A918KIX7_9PROT</name>
<keyword evidence="1" id="KW-0732">Signal</keyword>
<dbReference type="Proteomes" id="UP000600865">
    <property type="component" value="Unassembled WGS sequence"/>
</dbReference>
<gene>
    <name evidence="2" type="ORF">GCM10011309_10710</name>
</gene>
<feature type="signal peptide" evidence="1">
    <location>
        <begin position="1"/>
        <end position="25"/>
    </location>
</feature>
<proteinExistence type="predicted"/>
<accession>A0A918KIX7</accession>
<feature type="chain" id="PRO_5037735623" evidence="1">
    <location>
        <begin position="26"/>
        <end position="165"/>
    </location>
</feature>
<evidence type="ECO:0000313" key="3">
    <source>
        <dbReference type="Proteomes" id="UP000600865"/>
    </source>
</evidence>
<protein>
    <submittedName>
        <fullName evidence="2">Uncharacterized protein</fullName>
    </submittedName>
</protein>
<organism evidence="2 3">
    <name type="scientific">Litorimonas cladophorae</name>
    <dbReference type="NCBI Taxonomy" id="1220491"/>
    <lineage>
        <taxon>Bacteria</taxon>
        <taxon>Pseudomonadati</taxon>
        <taxon>Pseudomonadota</taxon>
        <taxon>Alphaproteobacteria</taxon>
        <taxon>Maricaulales</taxon>
        <taxon>Robiginitomaculaceae</taxon>
    </lineage>
</organism>
<comment type="caution">
    <text evidence="2">The sequence shown here is derived from an EMBL/GenBank/DDBJ whole genome shotgun (WGS) entry which is preliminary data.</text>
</comment>
<evidence type="ECO:0000313" key="2">
    <source>
        <dbReference type="EMBL" id="GGX62599.1"/>
    </source>
</evidence>
<keyword evidence="3" id="KW-1185">Reference proteome</keyword>
<reference evidence="2 3" key="1">
    <citation type="journal article" date="2014" name="Int. J. Syst. Evol. Microbiol.">
        <title>Complete genome sequence of Corynebacterium casei LMG S-19264T (=DSM 44701T), isolated from a smear-ripened cheese.</title>
        <authorList>
            <consortium name="US DOE Joint Genome Institute (JGI-PGF)"/>
            <person name="Walter F."/>
            <person name="Albersmeier A."/>
            <person name="Kalinowski J."/>
            <person name="Ruckert C."/>
        </authorList>
    </citation>
    <scope>NUCLEOTIDE SEQUENCE [LARGE SCALE GENOMIC DNA]</scope>
    <source>
        <strain evidence="2 3">KCTC 23968</strain>
    </source>
</reference>
<dbReference type="EMBL" id="BMYV01000001">
    <property type="protein sequence ID" value="GGX62599.1"/>
    <property type="molecule type" value="Genomic_DNA"/>
</dbReference>
<evidence type="ECO:0000256" key="1">
    <source>
        <dbReference type="SAM" id="SignalP"/>
    </source>
</evidence>